<dbReference type="GO" id="GO:0000287">
    <property type="term" value="F:magnesium ion binding"/>
    <property type="evidence" value="ECO:0007669"/>
    <property type="project" value="UniProtKB-UniRule"/>
</dbReference>
<evidence type="ECO:0000256" key="3">
    <source>
        <dbReference type="ARBA" id="ARBA00022722"/>
    </source>
</evidence>
<organism evidence="10 11">
    <name type="scientific">Inquilinus limosus</name>
    <dbReference type="NCBI Taxonomy" id="171674"/>
    <lineage>
        <taxon>Bacteria</taxon>
        <taxon>Pseudomonadati</taxon>
        <taxon>Pseudomonadota</taxon>
        <taxon>Alphaproteobacteria</taxon>
        <taxon>Rhodospirillales</taxon>
        <taxon>Rhodospirillaceae</taxon>
        <taxon>Inquilinus</taxon>
    </lineage>
</organism>
<dbReference type="InterPro" id="IPR002716">
    <property type="entry name" value="PIN_dom"/>
</dbReference>
<evidence type="ECO:0000259" key="9">
    <source>
        <dbReference type="Pfam" id="PF01850"/>
    </source>
</evidence>
<evidence type="ECO:0000256" key="7">
    <source>
        <dbReference type="ARBA" id="ARBA00038093"/>
    </source>
</evidence>
<evidence type="ECO:0000313" key="11">
    <source>
        <dbReference type="Proteomes" id="UP000700706"/>
    </source>
</evidence>
<keyword evidence="6 8" id="KW-0460">Magnesium</keyword>
<evidence type="ECO:0000256" key="4">
    <source>
        <dbReference type="ARBA" id="ARBA00022723"/>
    </source>
</evidence>
<comment type="similarity">
    <text evidence="7 8">Belongs to the PINc/VapC protein family.</text>
</comment>
<feature type="domain" description="PIN" evidence="9">
    <location>
        <begin position="6"/>
        <end position="127"/>
    </location>
</feature>
<evidence type="ECO:0000256" key="1">
    <source>
        <dbReference type="ARBA" id="ARBA00001946"/>
    </source>
</evidence>
<keyword evidence="8" id="KW-0800">Toxin</keyword>
<keyword evidence="2 8" id="KW-1277">Toxin-antitoxin system</keyword>
<keyword evidence="4 8" id="KW-0479">Metal-binding</keyword>
<evidence type="ECO:0000256" key="8">
    <source>
        <dbReference type="HAMAP-Rule" id="MF_00265"/>
    </source>
</evidence>
<sequence>MARGWLLDTNVVSELRKGARCNRAVRIWAESVPPVACYLSRVTVAEIRLGIERVSDPGFRAELEAWLEDGIRLWFGDRILDINEETLLIWRRLVHDGQKAGYTYAQPDALIAATAKAHDLGVVTRNIGDFRYAGVPVLDPWTGRTPEV</sequence>
<dbReference type="CDD" id="cd18746">
    <property type="entry name" value="PIN_VapC4-5_FitB-like"/>
    <property type="match status" value="1"/>
</dbReference>
<evidence type="ECO:0000256" key="6">
    <source>
        <dbReference type="ARBA" id="ARBA00022842"/>
    </source>
</evidence>
<dbReference type="PANTHER" id="PTHR33653">
    <property type="entry name" value="RIBONUCLEASE VAPC2"/>
    <property type="match status" value="1"/>
</dbReference>
<evidence type="ECO:0000256" key="2">
    <source>
        <dbReference type="ARBA" id="ARBA00022649"/>
    </source>
</evidence>
<reference evidence="10" key="1">
    <citation type="submission" date="2020-06" db="EMBL/GenBank/DDBJ databases">
        <title>Stable isotope informed genome-resolved metagenomics uncovers potential trophic interactions in rhizosphere soil.</title>
        <authorList>
            <person name="Starr E.P."/>
            <person name="Shi S."/>
            <person name="Blazewicz S.J."/>
            <person name="Koch B.J."/>
            <person name="Probst A.J."/>
            <person name="Hungate B.A."/>
            <person name="Pett-Ridge J."/>
            <person name="Firestone M.K."/>
            <person name="Banfield J.F."/>
        </authorList>
    </citation>
    <scope>NUCLEOTIDE SEQUENCE</scope>
    <source>
        <strain evidence="10">YM_69_17</strain>
    </source>
</reference>
<protein>
    <recommendedName>
        <fullName evidence="8">Ribonuclease VapC</fullName>
        <shortName evidence="8">RNase VapC</shortName>
        <ecNumber evidence="8">3.1.-.-</ecNumber>
    </recommendedName>
    <alternativeName>
        <fullName evidence="8">Toxin VapC</fullName>
    </alternativeName>
</protein>
<proteinExistence type="inferred from homology"/>
<dbReference type="GO" id="GO:0004540">
    <property type="term" value="F:RNA nuclease activity"/>
    <property type="evidence" value="ECO:0007669"/>
    <property type="project" value="InterPro"/>
</dbReference>
<dbReference type="HAMAP" id="MF_00265">
    <property type="entry name" value="VapC_Nob1"/>
    <property type="match status" value="1"/>
</dbReference>
<evidence type="ECO:0000313" key="10">
    <source>
        <dbReference type="EMBL" id="MBW8724794.1"/>
    </source>
</evidence>
<keyword evidence="5 8" id="KW-0378">Hydrolase</keyword>
<dbReference type="InterPro" id="IPR022907">
    <property type="entry name" value="VapC_family"/>
</dbReference>
<dbReference type="InterPro" id="IPR050556">
    <property type="entry name" value="Type_II_TA_system_RNase"/>
</dbReference>
<dbReference type="PANTHER" id="PTHR33653:SF1">
    <property type="entry name" value="RIBONUCLEASE VAPC2"/>
    <property type="match status" value="1"/>
</dbReference>
<dbReference type="SUPFAM" id="SSF88723">
    <property type="entry name" value="PIN domain-like"/>
    <property type="match status" value="1"/>
</dbReference>
<comment type="caution">
    <text evidence="10">The sequence shown here is derived from an EMBL/GenBank/DDBJ whole genome shotgun (WGS) entry which is preliminary data.</text>
</comment>
<feature type="binding site" evidence="8">
    <location>
        <position position="108"/>
    </location>
    <ligand>
        <name>Mg(2+)</name>
        <dbReference type="ChEBI" id="CHEBI:18420"/>
    </ligand>
</feature>
<dbReference type="EC" id="3.1.-.-" evidence="8"/>
<comment type="function">
    <text evidence="8">Toxic component of a toxin-antitoxin (TA) system. An RNase.</text>
</comment>
<comment type="cofactor">
    <cofactor evidence="1 8">
        <name>Mg(2+)</name>
        <dbReference type="ChEBI" id="CHEBI:18420"/>
    </cofactor>
</comment>
<dbReference type="Gene3D" id="3.40.50.1010">
    <property type="entry name" value="5'-nuclease"/>
    <property type="match status" value="1"/>
</dbReference>
<dbReference type="Pfam" id="PF01850">
    <property type="entry name" value="PIN"/>
    <property type="match status" value="1"/>
</dbReference>
<dbReference type="AlphaFoldDB" id="A0A952KJL2"/>
<dbReference type="GO" id="GO:0016787">
    <property type="term" value="F:hydrolase activity"/>
    <property type="evidence" value="ECO:0007669"/>
    <property type="project" value="UniProtKB-KW"/>
</dbReference>
<dbReference type="Proteomes" id="UP000700706">
    <property type="component" value="Unassembled WGS sequence"/>
</dbReference>
<dbReference type="GO" id="GO:0090729">
    <property type="term" value="F:toxin activity"/>
    <property type="evidence" value="ECO:0007669"/>
    <property type="project" value="UniProtKB-KW"/>
</dbReference>
<keyword evidence="3 8" id="KW-0540">Nuclease</keyword>
<dbReference type="EMBL" id="JAEKLZ010000141">
    <property type="protein sequence ID" value="MBW8724794.1"/>
    <property type="molecule type" value="Genomic_DNA"/>
</dbReference>
<name>A0A952KJL2_9PROT</name>
<feature type="binding site" evidence="8">
    <location>
        <position position="8"/>
    </location>
    <ligand>
        <name>Mg(2+)</name>
        <dbReference type="ChEBI" id="CHEBI:18420"/>
    </ligand>
</feature>
<gene>
    <name evidence="8" type="primary">vapC</name>
    <name evidence="10" type="ORF">JF625_06510</name>
</gene>
<dbReference type="InterPro" id="IPR029060">
    <property type="entry name" value="PIN-like_dom_sf"/>
</dbReference>
<accession>A0A952KJL2</accession>
<evidence type="ECO:0000256" key="5">
    <source>
        <dbReference type="ARBA" id="ARBA00022801"/>
    </source>
</evidence>